<dbReference type="EMBL" id="CP022601">
    <property type="protein sequence ID" value="AXJ12814.1"/>
    <property type="molecule type" value="Genomic_DNA"/>
</dbReference>
<dbReference type="Proteomes" id="UP000255411">
    <property type="component" value="Chromosome"/>
</dbReference>
<dbReference type="AlphaFoldDB" id="A0A345VJB2"/>
<gene>
    <name evidence="1" type="ORF">Sp14A_08930</name>
</gene>
<evidence type="ECO:0000313" key="2">
    <source>
        <dbReference type="Proteomes" id="UP000255411"/>
    </source>
</evidence>
<dbReference type="RefSeq" id="WP_115130054.1">
    <property type="nucleotide sequence ID" value="NZ_CP022601.1"/>
</dbReference>
<sequence>MAQYQTNIAQLTKNMMITDLMKTTGWTKDRAISAIEELEKSQLIYFLETGGLELQVIGVL</sequence>
<proteinExistence type="predicted"/>
<name>A0A345VJB2_9STRE</name>
<evidence type="ECO:0000313" key="1">
    <source>
        <dbReference type="EMBL" id="AXJ12814.1"/>
    </source>
</evidence>
<accession>A0A345VJB2</accession>
<reference evidence="1 2" key="1">
    <citation type="submission" date="2017-07" db="EMBL/GenBank/DDBJ databases">
        <title>Streptococcus pluranimalium as cause of bovine abortion.</title>
        <authorList>
            <person name="Rodriguez Campos S."/>
            <person name="Gobeli Brawand S."/>
            <person name="Brodard I."/>
            <person name="Rychener L."/>
            <person name="Perreten V."/>
        </authorList>
    </citation>
    <scope>NUCLEOTIDE SEQUENCE [LARGE SCALE GENOMIC DNA]</scope>
    <source>
        <strain evidence="1 2">14A0014</strain>
    </source>
</reference>
<organism evidence="1 2">
    <name type="scientific">Streptococcus pluranimalium</name>
    <dbReference type="NCBI Taxonomy" id="82348"/>
    <lineage>
        <taxon>Bacteria</taxon>
        <taxon>Bacillati</taxon>
        <taxon>Bacillota</taxon>
        <taxon>Bacilli</taxon>
        <taxon>Lactobacillales</taxon>
        <taxon>Streptococcaceae</taxon>
        <taxon>Streptococcus</taxon>
    </lineage>
</organism>
<protein>
    <submittedName>
        <fullName evidence="1">Uncharacterized protein</fullName>
    </submittedName>
</protein>